<evidence type="ECO:0000313" key="2">
    <source>
        <dbReference type="EMBL" id="GFO24841.1"/>
    </source>
</evidence>
<keyword evidence="3" id="KW-1185">Reference proteome</keyword>
<sequence>MDRYVYIESLQAMLTSFKRRFDTVKDACLKQVISGFQGFRQARSSQSEAQTHDRRIPADLRMGRLSTVPPVP</sequence>
<evidence type="ECO:0000313" key="3">
    <source>
        <dbReference type="Proteomes" id="UP000735302"/>
    </source>
</evidence>
<organism evidence="2 3">
    <name type="scientific">Plakobranchus ocellatus</name>
    <dbReference type="NCBI Taxonomy" id="259542"/>
    <lineage>
        <taxon>Eukaryota</taxon>
        <taxon>Metazoa</taxon>
        <taxon>Spiralia</taxon>
        <taxon>Lophotrochozoa</taxon>
        <taxon>Mollusca</taxon>
        <taxon>Gastropoda</taxon>
        <taxon>Heterobranchia</taxon>
        <taxon>Euthyneura</taxon>
        <taxon>Panpulmonata</taxon>
        <taxon>Sacoglossa</taxon>
        <taxon>Placobranchoidea</taxon>
        <taxon>Plakobranchidae</taxon>
        <taxon>Plakobranchus</taxon>
    </lineage>
</organism>
<dbReference type="EMBL" id="BLXT01005660">
    <property type="protein sequence ID" value="GFO24841.1"/>
    <property type="molecule type" value="Genomic_DNA"/>
</dbReference>
<proteinExistence type="predicted"/>
<accession>A0AAV4C0F0</accession>
<reference evidence="2 3" key="1">
    <citation type="journal article" date="2021" name="Elife">
        <title>Chloroplast acquisition without the gene transfer in kleptoplastic sea slugs, Plakobranchus ocellatus.</title>
        <authorList>
            <person name="Maeda T."/>
            <person name="Takahashi S."/>
            <person name="Yoshida T."/>
            <person name="Shimamura S."/>
            <person name="Takaki Y."/>
            <person name="Nagai Y."/>
            <person name="Toyoda A."/>
            <person name="Suzuki Y."/>
            <person name="Arimoto A."/>
            <person name="Ishii H."/>
            <person name="Satoh N."/>
            <person name="Nishiyama T."/>
            <person name="Hasebe M."/>
            <person name="Maruyama T."/>
            <person name="Minagawa J."/>
            <person name="Obokata J."/>
            <person name="Shigenobu S."/>
        </authorList>
    </citation>
    <scope>NUCLEOTIDE SEQUENCE [LARGE SCALE GENOMIC DNA]</scope>
</reference>
<comment type="caution">
    <text evidence="2">The sequence shown here is derived from an EMBL/GenBank/DDBJ whole genome shotgun (WGS) entry which is preliminary data.</text>
</comment>
<feature type="region of interest" description="Disordered" evidence="1">
    <location>
        <begin position="43"/>
        <end position="72"/>
    </location>
</feature>
<dbReference type="AlphaFoldDB" id="A0AAV4C0F0"/>
<evidence type="ECO:0000256" key="1">
    <source>
        <dbReference type="SAM" id="MobiDB-lite"/>
    </source>
</evidence>
<protein>
    <submittedName>
        <fullName evidence="2">Uncharacterized protein</fullName>
    </submittedName>
</protein>
<feature type="compositionally biased region" description="Basic and acidic residues" evidence="1">
    <location>
        <begin position="50"/>
        <end position="62"/>
    </location>
</feature>
<name>A0AAV4C0F0_9GAST</name>
<gene>
    <name evidence="2" type="ORF">PoB_005134600</name>
</gene>
<dbReference type="Proteomes" id="UP000735302">
    <property type="component" value="Unassembled WGS sequence"/>
</dbReference>